<dbReference type="RefSeq" id="WP_134248616.1">
    <property type="nucleotide sequence ID" value="NZ_SNQI01000004.1"/>
</dbReference>
<evidence type="ECO:0000313" key="2">
    <source>
        <dbReference type="EMBL" id="TEW72912.1"/>
    </source>
</evidence>
<comment type="caution">
    <text evidence="2">The sequence shown here is derived from an EMBL/GenBank/DDBJ whole genome shotgun (WGS) entry which is preliminary data.</text>
</comment>
<sequence>MKKIIYICCLITIFSCNSEDAGDCLQTAGTIIQQEIDVPPFNKILVNKKVALVISQGPTQKVIIETGENLMPDIEVQVLDNQIILTNHNTCNFFRDYGITKVYITSPNISEIRNASELNVTSEGLLRFPNLFLESAGIGNTYLAVGDFNLIVENSKVTVLSNGISNFYLSGKTKELTIYFASGDTRLEGKNLISEDVTILQVSSNDILIHPTKSLKGSIHSVGNIISFNKPPIVEVDVLSKGKLIFK</sequence>
<dbReference type="PROSITE" id="PS51257">
    <property type="entry name" value="PROKAR_LIPOPROTEIN"/>
    <property type="match status" value="1"/>
</dbReference>
<proteinExistence type="predicted"/>
<dbReference type="Gene3D" id="2.160.20.120">
    <property type="match status" value="1"/>
</dbReference>
<dbReference type="InterPro" id="IPR021255">
    <property type="entry name" value="DUF2807"/>
</dbReference>
<dbReference type="OrthoDB" id="1466971at2"/>
<keyword evidence="3" id="KW-1185">Reference proteome</keyword>
<evidence type="ECO:0000259" key="1">
    <source>
        <dbReference type="Pfam" id="PF10988"/>
    </source>
</evidence>
<organism evidence="2 3">
    <name type="scientific">Gramella jeungdoensis</name>
    <dbReference type="NCBI Taxonomy" id="708091"/>
    <lineage>
        <taxon>Bacteria</taxon>
        <taxon>Pseudomonadati</taxon>
        <taxon>Bacteroidota</taxon>
        <taxon>Flavobacteriia</taxon>
        <taxon>Flavobacteriales</taxon>
        <taxon>Flavobacteriaceae</taxon>
        <taxon>Christiangramia</taxon>
    </lineage>
</organism>
<gene>
    <name evidence="2" type="ORF">E2488_12005</name>
</gene>
<dbReference type="Proteomes" id="UP000298517">
    <property type="component" value="Unassembled WGS sequence"/>
</dbReference>
<feature type="domain" description="Putative auto-transporter adhesin head GIN" evidence="1">
    <location>
        <begin position="40"/>
        <end position="231"/>
    </location>
</feature>
<dbReference type="AlphaFoldDB" id="A0A4Y8AQ67"/>
<reference evidence="2 3" key="1">
    <citation type="journal article" date="2011" name="J. Microbiol.">
        <title>Gramella jeungdoensis sp. nov., isolated from a solar saltern in Korea.</title>
        <authorList>
            <person name="Joung Y."/>
            <person name="Kim H."/>
            <person name="Jang T."/>
            <person name="Ahn T.S."/>
            <person name="Joh K."/>
        </authorList>
    </citation>
    <scope>NUCLEOTIDE SEQUENCE [LARGE SCALE GENOMIC DNA]</scope>
    <source>
        <strain evidence="2 3">KCTC 23123</strain>
    </source>
</reference>
<protein>
    <submittedName>
        <fullName evidence="2">DUF2807 domain-containing protein</fullName>
    </submittedName>
</protein>
<evidence type="ECO:0000313" key="3">
    <source>
        <dbReference type="Proteomes" id="UP000298517"/>
    </source>
</evidence>
<dbReference type="EMBL" id="SNQI01000004">
    <property type="protein sequence ID" value="TEW72912.1"/>
    <property type="molecule type" value="Genomic_DNA"/>
</dbReference>
<accession>A0A4Y8AQ67</accession>
<name>A0A4Y8AQ67_9FLAO</name>
<dbReference type="Pfam" id="PF10988">
    <property type="entry name" value="DUF2807"/>
    <property type="match status" value="1"/>
</dbReference>